<accession>A0A9P7KKL8</accession>
<sequence length="98" mass="10882">MTRVLNRHTAMSAESQSDTKWDTQGSEKKTIDIDVVAGTKLDPLEEPFPEGGFRAWSVVLGVWLVQFATLGYTNAHGVYNGRFMLLRVLLVTLKVASI</sequence>
<dbReference type="EMBL" id="JABCKI010000061">
    <property type="protein sequence ID" value="KAG5653294.1"/>
    <property type="molecule type" value="Genomic_DNA"/>
</dbReference>
<evidence type="ECO:0000256" key="1">
    <source>
        <dbReference type="SAM" id="MobiDB-lite"/>
    </source>
</evidence>
<feature type="region of interest" description="Disordered" evidence="1">
    <location>
        <begin position="1"/>
        <end position="26"/>
    </location>
</feature>
<dbReference type="Proteomes" id="UP000717328">
    <property type="component" value="Unassembled WGS sequence"/>
</dbReference>
<proteinExistence type="predicted"/>
<feature type="compositionally biased region" description="Basic and acidic residues" evidence="1">
    <location>
        <begin position="17"/>
        <end position="26"/>
    </location>
</feature>
<reference evidence="2" key="2">
    <citation type="submission" date="2021-10" db="EMBL/GenBank/DDBJ databases">
        <title>Phylogenomics reveals ancestral predisposition of the termite-cultivated fungus Termitomyces towards a domesticated lifestyle.</title>
        <authorList>
            <person name="Auxier B."/>
            <person name="Grum-Grzhimaylo A."/>
            <person name="Cardenas M.E."/>
            <person name="Lodge J.D."/>
            <person name="Laessoe T."/>
            <person name="Pedersen O."/>
            <person name="Smith M.E."/>
            <person name="Kuyper T.W."/>
            <person name="Franco-Molano E.A."/>
            <person name="Baroni T.J."/>
            <person name="Aanen D.K."/>
        </authorList>
    </citation>
    <scope>NUCLEOTIDE SEQUENCE</scope>
    <source>
        <strain evidence="2">D49</strain>
    </source>
</reference>
<dbReference type="OrthoDB" id="6509908at2759"/>
<organism evidence="2 3">
    <name type="scientific">Sphagnurus paluster</name>
    <dbReference type="NCBI Taxonomy" id="117069"/>
    <lineage>
        <taxon>Eukaryota</taxon>
        <taxon>Fungi</taxon>
        <taxon>Dikarya</taxon>
        <taxon>Basidiomycota</taxon>
        <taxon>Agaricomycotina</taxon>
        <taxon>Agaricomycetes</taxon>
        <taxon>Agaricomycetidae</taxon>
        <taxon>Agaricales</taxon>
        <taxon>Tricholomatineae</taxon>
        <taxon>Lyophyllaceae</taxon>
        <taxon>Sphagnurus</taxon>
    </lineage>
</organism>
<comment type="caution">
    <text evidence="2">The sequence shown here is derived from an EMBL/GenBank/DDBJ whole genome shotgun (WGS) entry which is preliminary data.</text>
</comment>
<dbReference type="AlphaFoldDB" id="A0A9P7KKL8"/>
<evidence type="ECO:0000313" key="2">
    <source>
        <dbReference type="EMBL" id="KAG5653294.1"/>
    </source>
</evidence>
<reference evidence="2" key="1">
    <citation type="submission" date="2021-02" db="EMBL/GenBank/DDBJ databases">
        <authorList>
            <person name="Nieuwenhuis M."/>
            <person name="Van De Peppel L.J.J."/>
        </authorList>
    </citation>
    <scope>NUCLEOTIDE SEQUENCE</scope>
    <source>
        <strain evidence="2">D49</strain>
    </source>
</reference>
<protein>
    <submittedName>
        <fullName evidence="2">Uncharacterized protein</fullName>
    </submittedName>
</protein>
<keyword evidence="3" id="KW-1185">Reference proteome</keyword>
<name>A0A9P7KKL8_9AGAR</name>
<evidence type="ECO:0000313" key="3">
    <source>
        <dbReference type="Proteomes" id="UP000717328"/>
    </source>
</evidence>
<gene>
    <name evidence="2" type="ORF">H0H81_001254</name>
</gene>